<dbReference type="PANTHER" id="PTHR33121">
    <property type="entry name" value="CYCLIC DI-GMP PHOSPHODIESTERASE PDEF"/>
    <property type="match status" value="1"/>
</dbReference>
<dbReference type="EMBL" id="POUW01000011">
    <property type="protein sequence ID" value="PNG03210.1"/>
    <property type="molecule type" value="Genomic_DNA"/>
</dbReference>
<proteinExistence type="predicted"/>
<dbReference type="InterPro" id="IPR050706">
    <property type="entry name" value="Cyclic-di-GMP_PDE-like"/>
</dbReference>
<accession>A0A2N8SL34</accession>
<name>A0A2N8SL34_STUST</name>
<feature type="domain" description="EAL" evidence="1">
    <location>
        <begin position="177"/>
        <end position="413"/>
    </location>
</feature>
<dbReference type="OrthoDB" id="6168558at2"/>
<dbReference type="RefSeq" id="WP_021207376.1">
    <property type="nucleotide sequence ID" value="NZ_JAMOIG010000025.1"/>
</dbReference>
<dbReference type="SMART" id="SM00065">
    <property type="entry name" value="GAF"/>
    <property type="match status" value="1"/>
</dbReference>
<dbReference type="InterPro" id="IPR001633">
    <property type="entry name" value="EAL_dom"/>
</dbReference>
<evidence type="ECO:0000313" key="3">
    <source>
        <dbReference type="Proteomes" id="UP000235897"/>
    </source>
</evidence>
<dbReference type="SUPFAM" id="SSF55781">
    <property type="entry name" value="GAF domain-like"/>
    <property type="match status" value="1"/>
</dbReference>
<dbReference type="AlphaFoldDB" id="A0A2N8SL34"/>
<dbReference type="InterPro" id="IPR029016">
    <property type="entry name" value="GAF-like_dom_sf"/>
</dbReference>
<organism evidence="2 3">
    <name type="scientific">Stutzerimonas stutzeri</name>
    <name type="common">Pseudomonas stutzeri</name>
    <dbReference type="NCBI Taxonomy" id="316"/>
    <lineage>
        <taxon>Bacteria</taxon>
        <taxon>Pseudomonadati</taxon>
        <taxon>Pseudomonadota</taxon>
        <taxon>Gammaproteobacteria</taxon>
        <taxon>Pseudomonadales</taxon>
        <taxon>Pseudomonadaceae</taxon>
        <taxon>Stutzerimonas</taxon>
    </lineage>
</organism>
<dbReference type="InterPro" id="IPR003018">
    <property type="entry name" value="GAF"/>
</dbReference>
<evidence type="ECO:0000259" key="1">
    <source>
        <dbReference type="PROSITE" id="PS50883"/>
    </source>
</evidence>
<dbReference type="Gene3D" id="3.20.20.450">
    <property type="entry name" value="EAL domain"/>
    <property type="match status" value="1"/>
</dbReference>
<dbReference type="CDD" id="cd01948">
    <property type="entry name" value="EAL"/>
    <property type="match status" value="1"/>
</dbReference>
<dbReference type="SUPFAM" id="SSF141868">
    <property type="entry name" value="EAL domain-like"/>
    <property type="match status" value="1"/>
</dbReference>
<dbReference type="PROSITE" id="PS50883">
    <property type="entry name" value="EAL"/>
    <property type="match status" value="1"/>
</dbReference>
<reference evidence="2 3" key="1">
    <citation type="submission" date="2018-01" db="EMBL/GenBank/DDBJ databases">
        <title>Denitrification phenotypes of diverse strains of Pseudomonas stutzeri.</title>
        <authorList>
            <person name="Milligan D.A."/>
            <person name="Bergaust L."/>
            <person name="Bakken L.R."/>
            <person name="Frostegard A."/>
        </authorList>
    </citation>
    <scope>NUCLEOTIDE SEQUENCE [LARGE SCALE GENOMIC DNA]</scope>
    <source>
        <strain evidence="2 3">28a3</strain>
    </source>
</reference>
<dbReference type="Gene3D" id="3.30.450.40">
    <property type="match status" value="1"/>
</dbReference>
<protein>
    <submittedName>
        <fullName evidence="2">Diguanylate phosphodiesterase</fullName>
    </submittedName>
</protein>
<dbReference type="Proteomes" id="UP000235897">
    <property type="component" value="Unassembled WGS sequence"/>
</dbReference>
<comment type="caution">
    <text evidence="2">The sequence shown here is derived from an EMBL/GenBank/DDBJ whole genome shotgun (WGS) entry which is preliminary data.</text>
</comment>
<dbReference type="PANTHER" id="PTHR33121:SF76">
    <property type="entry name" value="SIGNALING PROTEIN"/>
    <property type="match status" value="1"/>
</dbReference>
<dbReference type="InterPro" id="IPR035919">
    <property type="entry name" value="EAL_sf"/>
</dbReference>
<gene>
    <name evidence="2" type="ORF">CXL00_21840</name>
</gene>
<dbReference type="SMART" id="SM00052">
    <property type="entry name" value="EAL"/>
    <property type="match status" value="1"/>
</dbReference>
<sequence length="413" mass="45612">MSRDTDLDGSSLSPLKFGGEESINLSIDEMLVEALGVVRRHLRMEVAFIGEFREGRRIFRHVEGDPRAMPLALAVGESGPLEESYCQRIVDGRLPELIQDAAGIQEALTLPQTLSVPIGAHASVPIRFSDGSLYGTFCCFATQPDRTLDGCDLTALRLFARFAGGLLERHAFSQRQHGEKLERIRTVMEKRDFRIVYQPIFHLANDTIVGYEALARFRPEPYRAPDRWFDEAGEVGLRTELERMLLEAALTGLPLIPDNVYLSLNVCPDALVDGSVVELLASQPLHRLMLEVTEHRSIVDYSLIAEILEPLRRAGLRLAVDDAGAGYASFRHILKLKPDVIKLDRSLINNVDHDSDCCAMAAALIRFAEQTGSKVVAEGVETDGELAVLRGLQVTNAQGFLLGMPQPLAASTR</sequence>
<dbReference type="GO" id="GO:0071111">
    <property type="term" value="F:cyclic-guanylate-specific phosphodiesterase activity"/>
    <property type="evidence" value="ECO:0007669"/>
    <property type="project" value="InterPro"/>
</dbReference>
<dbReference type="Pfam" id="PF00563">
    <property type="entry name" value="EAL"/>
    <property type="match status" value="1"/>
</dbReference>
<evidence type="ECO:0000313" key="2">
    <source>
        <dbReference type="EMBL" id="PNG03210.1"/>
    </source>
</evidence>